<proteinExistence type="predicted"/>
<sequence>MIVIRAMFVRLSLMDDGSLLVELQVKPTLANEIKVKYDKLKIIGLIVMNILREVHNSSYVMHTRRNKMYRDLKELYWWPKLKRDVVDLVAKCLMCQ</sequence>
<evidence type="ECO:0000313" key="2">
    <source>
        <dbReference type="EMBL" id="KAA3479494.1"/>
    </source>
</evidence>
<comment type="caution">
    <text evidence="2">The sequence shown here is derived from an EMBL/GenBank/DDBJ whole genome shotgun (WGS) entry which is preliminary data.</text>
</comment>
<dbReference type="Proteomes" id="UP000325315">
    <property type="component" value="Unassembled WGS sequence"/>
</dbReference>
<evidence type="ECO:0000313" key="3">
    <source>
        <dbReference type="Proteomes" id="UP000325315"/>
    </source>
</evidence>
<name>A0A5B6WE02_9ROSI</name>
<dbReference type="EMBL" id="SMMG02000003">
    <property type="protein sequence ID" value="KAA3479494.1"/>
    <property type="molecule type" value="Genomic_DNA"/>
</dbReference>
<reference evidence="3" key="1">
    <citation type="journal article" date="2019" name="Plant Biotechnol. J.">
        <title>Genome sequencing of the Australian wild diploid species Gossypium australe highlights disease resistance and delayed gland morphogenesis.</title>
        <authorList>
            <person name="Cai Y."/>
            <person name="Cai X."/>
            <person name="Wang Q."/>
            <person name="Wang P."/>
            <person name="Zhang Y."/>
            <person name="Cai C."/>
            <person name="Xu Y."/>
            <person name="Wang K."/>
            <person name="Zhou Z."/>
            <person name="Wang C."/>
            <person name="Geng S."/>
            <person name="Li B."/>
            <person name="Dong Q."/>
            <person name="Hou Y."/>
            <person name="Wang H."/>
            <person name="Ai P."/>
            <person name="Liu Z."/>
            <person name="Yi F."/>
            <person name="Sun M."/>
            <person name="An G."/>
            <person name="Cheng J."/>
            <person name="Zhang Y."/>
            <person name="Shi Q."/>
            <person name="Xie Y."/>
            <person name="Shi X."/>
            <person name="Chang Y."/>
            <person name="Huang F."/>
            <person name="Chen Y."/>
            <person name="Hong S."/>
            <person name="Mi L."/>
            <person name="Sun Q."/>
            <person name="Zhang L."/>
            <person name="Zhou B."/>
            <person name="Peng R."/>
            <person name="Zhang X."/>
            <person name="Liu F."/>
        </authorList>
    </citation>
    <scope>NUCLEOTIDE SEQUENCE [LARGE SCALE GENOMIC DNA]</scope>
    <source>
        <strain evidence="3">cv. PA1801</strain>
    </source>
</reference>
<accession>A0A5B6WE02</accession>
<keyword evidence="3" id="KW-1185">Reference proteome</keyword>
<gene>
    <name evidence="2" type="ORF">EPI10_019998</name>
</gene>
<feature type="domain" description="Integrase zinc-binding" evidence="1">
    <location>
        <begin position="49"/>
        <end position="96"/>
    </location>
</feature>
<protein>
    <submittedName>
        <fullName evidence="2">Zinc finger and BTB domain-containing protein 11-like</fullName>
    </submittedName>
</protein>
<evidence type="ECO:0000259" key="1">
    <source>
        <dbReference type="Pfam" id="PF17921"/>
    </source>
</evidence>
<organism evidence="2 3">
    <name type="scientific">Gossypium australe</name>
    <dbReference type="NCBI Taxonomy" id="47621"/>
    <lineage>
        <taxon>Eukaryota</taxon>
        <taxon>Viridiplantae</taxon>
        <taxon>Streptophyta</taxon>
        <taxon>Embryophyta</taxon>
        <taxon>Tracheophyta</taxon>
        <taxon>Spermatophyta</taxon>
        <taxon>Magnoliopsida</taxon>
        <taxon>eudicotyledons</taxon>
        <taxon>Gunneridae</taxon>
        <taxon>Pentapetalae</taxon>
        <taxon>rosids</taxon>
        <taxon>malvids</taxon>
        <taxon>Malvales</taxon>
        <taxon>Malvaceae</taxon>
        <taxon>Malvoideae</taxon>
        <taxon>Gossypium</taxon>
    </lineage>
</organism>
<dbReference type="AlphaFoldDB" id="A0A5B6WE02"/>
<dbReference type="Gene3D" id="1.10.340.70">
    <property type="match status" value="1"/>
</dbReference>
<dbReference type="Pfam" id="PF17921">
    <property type="entry name" value="Integrase_H2C2"/>
    <property type="match status" value="1"/>
</dbReference>
<dbReference type="InterPro" id="IPR041588">
    <property type="entry name" value="Integrase_H2C2"/>
</dbReference>
<dbReference type="OrthoDB" id="1938712at2759"/>